<name>A0A183Q3Y5_9TREM</name>
<accession>A0A183Q3Y5</accession>
<keyword evidence="2" id="KW-1185">Reference proteome</keyword>
<organism evidence="1 2">
    <name type="scientific">Schistosoma mattheei</name>
    <dbReference type="NCBI Taxonomy" id="31246"/>
    <lineage>
        <taxon>Eukaryota</taxon>
        <taxon>Metazoa</taxon>
        <taxon>Spiralia</taxon>
        <taxon>Lophotrochozoa</taxon>
        <taxon>Platyhelminthes</taxon>
        <taxon>Trematoda</taxon>
        <taxon>Digenea</taxon>
        <taxon>Strigeidida</taxon>
        <taxon>Schistosomatoidea</taxon>
        <taxon>Schistosomatidae</taxon>
        <taxon>Schistosoma</taxon>
    </lineage>
</organism>
<gene>
    <name evidence="1" type="ORF">SMTD_LOCUS21320</name>
</gene>
<evidence type="ECO:0000313" key="1">
    <source>
        <dbReference type="EMBL" id="VDP84622.1"/>
    </source>
</evidence>
<evidence type="ECO:0000313" key="2">
    <source>
        <dbReference type="Proteomes" id="UP000269396"/>
    </source>
</evidence>
<proteinExistence type="predicted"/>
<dbReference type="AlphaFoldDB" id="A0A183Q3Y5"/>
<sequence>MPQLGIVSTPVPPNPEHGLWLSLCHNTRPNWPSRTPGPVQTPKRLPQATYPVGCLSISEPVNIQLGFLFPLLEWIAQDRVG</sequence>
<dbReference type="EMBL" id="UZAL01046981">
    <property type="protein sequence ID" value="VDP84622.1"/>
    <property type="molecule type" value="Genomic_DNA"/>
</dbReference>
<reference evidence="1 2" key="1">
    <citation type="submission" date="2018-11" db="EMBL/GenBank/DDBJ databases">
        <authorList>
            <consortium name="Pathogen Informatics"/>
        </authorList>
    </citation>
    <scope>NUCLEOTIDE SEQUENCE [LARGE SCALE GENOMIC DNA]</scope>
    <source>
        <strain>Denwood</strain>
        <strain evidence="2">Zambia</strain>
    </source>
</reference>
<dbReference type="Proteomes" id="UP000269396">
    <property type="component" value="Unassembled WGS sequence"/>
</dbReference>
<protein>
    <submittedName>
        <fullName evidence="1">Uncharacterized protein</fullName>
    </submittedName>
</protein>